<feature type="region of interest" description="Disordered" evidence="2">
    <location>
        <begin position="741"/>
        <end position="834"/>
    </location>
</feature>
<dbReference type="SUPFAM" id="SSF88723">
    <property type="entry name" value="PIN domain-like"/>
    <property type="match status" value="1"/>
</dbReference>
<evidence type="ECO:0000313" key="4">
    <source>
        <dbReference type="Ensembl" id="ENSLACP00000005775.1"/>
    </source>
</evidence>
<organism evidence="4 5">
    <name type="scientific">Latimeria chalumnae</name>
    <name type="common">Coelacanth</name>
    <dbReference type="NCBI Taxonomy" id="7897"/>
    <lineage>
        <taxon>Eukaryota</taxon>
        <taxon>Metazoa</taxon>
        <taxon>Chordata</taxon>
        <taxon>Craniata</taxon>
        <taxon>Vertebrata</taxon>
        <taxon>Euteleostomi</taxon>
        <taxon>Coelacanthiformes</taxon>
        <taxon>Coelacanthidae</taxon>
        <taxon>Latimeria</taxon>
    </lineage>
</organism>
<dbReference type="InterPro" id="IPR029060">
    <property type="entry name" value="PIN-like_dom_sf"/>
</dbReference>
<dbReference type="EMBL" id="AFYH01166440">
    <property type="status" value="NOT_ANNOTATED_CDS"/>
    <property type="molecule type" value="Genomic_DNA"/>
</dbReference>
<reference evidence="4" key="2">
    <citation type="submission" date="2025-08" db="UniProtKB">
        <authorList>
            <consortium name="Ensembl"/>
        </authorList>
    </citation>
    <scope>IDENTIFICATION</scope>
</reference>
<evidence type="ECO:0000259" key="3">
    <source>
        <dbReference type="SMART" id="SM00485"/>
    </source>
</evidence>
<proteinExistence type="inferred from homology"/>
<dbReference type="Bgee" id="ENSLACG00000005127">
    <property type="expression patterns" value="Expressed in post-anal tail muscle and 1 other cell type or tissue"/>
</dbReference>
<gene>
    <name evidence="4" type="primary">FAM120B</name>
</gene>
<accession>H3A804</accession>
<dbReference type="EMBL" id="AFYH01166433">
    <property type="status" value="NOT_ANNOTATED_CDS"/>
    <property type="molecule type" value="Genomic_DNA"/>
</dbReference>
<dbReference type="Proteomes" id="UP000008672">
    <property type="component" value="Unassembled WGS sequence"/>
</dbReference>
<dbReference type="EMBL" id="AFYH01166434">
    <property type="status" value="NOT_ANNOTATED_CDS"/>
    <property type="molecule type" value="Genomic_DNA"/>
</dbReference>
<dbReference type="InterPro" id="IPR006085">
    <property type="entry name" value="XPG_DNA_repair_N"/>
</dbReference>
<evidence type="ECO:0000256" key="2">
    <source>
        <dbReference type="SAM" id="MobiDB-lite"/>
    </source>
</evidence>
<feature type="compositionally biased region" description="Polar residues" evidence="2">
    <location>
        <begin position="755"/>
        <end position="784"/>
    </location>
</feature>
<dbReference type="EMBL" id="AFYH01166438">
    <property type="status" value="NOT_ANNOTATED_CDS"/>
    <property type="molecule type" value="Genomic_DNA"/>
</dbReference>
<comment type="similarity">
    <text evidence="1">Belongs to the constitutive coactivator of PPAR-gamma family.</text>
</comment>
<dbReference type="GO" id="GO:0035357">
    <property type="term" value="P:peroxisome proliferator activated receptor signaling pathway"/>
    <property type="evidence" value="ECO:0007669"/>
    <property type="project" value="TreeGrafter"/>
</dbReference>
<dbReference type="EMBL" id="AFYH01166439">
    <property type="status" value="NOT_ANNOTATED_CDS"/>
    <property type="molecule type" value="Genomic_DNA"/>
</dbReference>
<dbReference type="EMBL" id="AFYH01166432">
    <property type="status" value="NOT_ANNOTATED_CDS"/>
    <property type="molecule type" value="Genomic_DNA"/>
</dbReference>
<dbReference type="CDD" id="cd18672">
    <property type="entry name" value="PIN_FAM120B-like"/>
    <property type="match status" value="1"/>
</dbReference>
<dbReference type="EMBL" id="AFYH01166435">
    <property type="status" value="NOT_ANNOTATED_CDS"/>
    <property type="molecule type" value="Genomic_DNA"/>
</dbReference>
<sequence length="834" mass="94931">MGVKGLQSFVENACPGACVEVNLKEMAECYQRTHPERPPTVVVDAMGCLRHWYNSDAWVHGGQWREYLQVLKSFVENFTAAGIKLVFFFDGTVEQKKIDEWVKRRLRNNKEIAKIFQYIKAHGQQPGRSMFFIPSGLATFTRFALKSLGLETMCSVQEADYEIARYGLLNNCMGILGQDSDYLIYDTSPYFSISKLCLNPLVSVMFSRENLCHTLGLNMADLPLLACLLGNDVVPEGLLERFRRNRVALFRQKGHSSNPKTDLVFAVADFVSGISCSHNGVEELENVLQLGSDRTLLEEGLESYILPEQQSPWLPHKKRRPPETKEHETSIYPDQEILQGNSISLTPKPLFSKNTTRITENVTGFRIQTIPKSGLIFCIFFPCPVSFNCYKPSEAGRQEAILVNYKIALFILHSEIKKREFIFLMLKNVLDFLNQPYSKETLYHLFEERKRNQIVSCLRLEQLVAKEQHVRAESFMVYNVLNAREVQCSNTLEDELDPELPGQAIVYRPARQRIYAVLLGARQGPSELCPVVKEWFVYPGNALKQPDLVPAESLNLPGGTPSLQRLWLAEGPEVKKLRYHTFLACFNVQELLEELSCLDALIAGVCCLLIYLTLEIKSLCLEDLEAYVAQILCICGKSAAQLSHIQLPWVNPRAVHLGSLFVRGLTTLISANSTCGFPFKMADLMPWEVFDGKLFHLKYQQSHQGISVEERLENNESMVKQFHKLMALIVRSCSQKNRIIRTRPHRSEGEGYEQRNPSVRGQGPPFQSGQRFPSFPSHHNQGSGIQWRGSRTGAVGNDMQLPDRRYRSGYRGRSRQVQLAPRWSGYQEPYAGRR</sequence>
<dbReference type="EMBL" id="AFYH01166437">
    <property type="status" value="NOT_ANNOTATED_CDS"/>
    <property type="molecule type" value="Genomic_DNA"/>
</dbReference>
<dbReference type="InterPro" id="IPR026784">
    <property type="entry name" value="Coact_PPARg"/>
</dbReference>
<dbReference type="EMBL" id="AFYH01166431">
    <property type="status" value="NOT_ANNOTATED_CDS"/>
    <property type="molecule type" value="Genomic_DNA"/>
</dbReference>
<dbReference type="AlphaFoldDB" id="H3A804"/>
<dbReference type="GO" id="GO:0045444">
    <property type="term" value="P:fat cell differentiation"/>
    <property type="evidence" value="ECO:0007669"/>
    <property type="project" value="TreeGrafter"/>
</dbReference>
<dbReference type="InParanoid" id="H3A804"/>
<dbReference type="PANTHER" id="PTHR15976">
    <property type="entry name" value="CONSTITUTIVE COACTIVATOR OF PEROXISOME PROLIFERATOR-ACTIVATED RECEPTOR GAMMA"/>
    <property type="match status" value="1"/>
</dbReference>
<dbReference type="EMBL" id="AFYH01166436">
    <property type="status" value="NOT_ANNOTATED_CDS"/>
    <property type="molecule type" value="Genomic_DNA"/>
</dbReference>
<dbReference type="PANTHER" id="PTHR15976:SF17">
    <property type="entry name" value="CONSTITUTIVE COACTIVATOR OF PEROXISOME PROLIFERATOR-ACTIVATED RECEPTOR GAMMA"/>
    <property type="match status" value="1"/>
</dbReference>
<dbReference type="STRING" id="7897.ENSLACP00000005775"/>
<dbReference type="OMA" id="MPWEVFD"/>
<dbReference type="Ensembl" id="ENSLACT00000005825.1">
    <property type="protein sequence ID" value="ENSLACP00000005775.1"/>
    <property type="gene ID" value="ENSLACG00000005127.1"/>
</dbReference>
<evidence type="ECO:0000313" key="5">
    <source>
        <dbReference type="Proteomes" id="UP000008672"/>
    </source>
</evidence>
<dbReference type="Gene3D" id="3.40.50.1010">
    <property type="entry name" value="5'-nuclease"/>
    <property type="match status" value="1"/>
</dbReference>
<keyword evidence="5" id="KW-1185">Reference proteome</keyword>
<evidence type="ECO:0000256" key="1">
    <source>
        <dbReference type="ARBA" id="ARBA00009495"/>
    </source>
</evidence>
<dbReference type="FunCoup" id="H3A804">
    <property type="interactions" value="2667"/>
</dbReference>
<dbReference type="eggNOG" id="ENOG502QRMW">
    <property type="taxonomic scope" value="Eukaryota"/>
</dbReference>
<dbReference type="GO" id="GO:0004518">
    <property type="term" value="F:nuclease activity"/>
    <property type="evidence" value="ECO:0007669"/>
    <property type="project" value="InterPro"/>
</dbReference>
<reference evidence="5" key="1">
    <citation type="submission" date="2011-08" db="EMBL/GenBank/DDBJ databases">
        <title>The draft genome of Latimeria chalumnae.</title>
        <authorList>
            <person name="Di Palma F."/>
            <person name="Alfoldi J."/>
            <person name="Johnson J."/>
            <person name="Berlin A."/>
            <person name="Gnerre S."/>
            <person name="Jaffe D."/>
            <person name="MacCallum I."/>
            <person name="Young S."/>
            <person name="Walker B.J."/>
            <person name="Lander E."/>
            <person name="Lindblad-Toh K."/>
        </authorList>
    </citation>
    <scope>NUCLEOTIDE SEQUENCE [LARGE SCALE GENOMIC DNA]</scope>
    <source>
        <strain evidence="5">Wild caught</strain>
    </source>
</reference>
<dbReference type="GeneTree" id="ENSGT00530000063168"/>
<name>H3A804_LATCH</name>
<dbReference type="GO" id="GO:0005634">
    <property type="term" value="C:nucleus"/>
    <property type="evidence" value="ECO:0007669"/>
    <property type="project" value="TreeGrafter"/>
</dbReference>
<reference evidence="4" key="3">
    <citation type="submission" date="2025-09" db="UniProtKB">
        <authorList>
            <consortium name="Ensembl"/>
        </authorList>
    </citation>
    <scope>IDENTIFICATION</scope>
</reference>
<feature type="domain" description="XPG N-terminal" evidence="3">
    <location>
        <begin position="1"/>
        <end position="111"/>
    </location>
</feature>
<protein>
    <submittedName>
        <fullName evidence="4">Family with sequence similarity 120 member B</fullName>
    </submittedName>
</protein>
<dbReference type="HOGENOM" id="CLU_007639_0_0_1"/>
<dbReference type="SMART" id="SM00485">
    <property type="entry name" value="XPGN"/>
    <property type="match status" value="1"/>
</dbReference>